<reference evidence="1 2" key="1">
    <citation type="submission" date="2023-01" db="EMBL/GenBank/DDBJ databases">
        <title>Analysis of 21 Apiospora genomes using comparative genomics revels a genus with tremendous synthesis potential of carbohydrate active enzymes and secondary metabolites.</title>
        <authorList>
            <person name="Sorensen T."/>
        </authorList>
    </citation>
    <scope>NUCLEOTIDE SEQUENCE [LARGE SCALE GENOMIC DNA]</scope>
    <source>
        <strain evidence="1 2">CBS 135458</strain>
    </source>
</reference>
<dbReference type="GeneID" id="92097335"/>
<proteinExistence type="predicted"/>
<accession>A0ABR1T8R4</accession>
<dbReference type="Proteomes" id="UP001480595">
    <property type="component" value="Unassembled WGS sequence"/>
</dbReference>
<gene>
    <name evidence="1" type="ORF">PG994_012863</name>
</gene>
<dbReference type="RefSeq" id="XP_066709233.1">
    <property type="nucleotide sequence ID" value="XM_066864272.1"/>
</dbReference>
<comment type="caution">
    <text evidence="1">The sequence shown here is derived from an EMBL/GenBank/DDBJ whole genome shotgun (WGS) entry which is preliminary data.</text>
</comment>
<protein>
    <submittedName>
        <fullName evidence="1">Uncharacterized protein</fullName>
    </submittedName>
</protein>
<name>A0ABR1T8R4_9PEZI</name>
<sequence>MIWGLAAIETYTPKIFQVNIKSVLRRDGVPEVSVRYPRHNVAQACRESRYLLHPLKPDDHSWETMSKERRVVVLAGLDWGWNEIAGWSWFKSALDGIFFSETMLDSDQAMSKESLKALEALVGPVRRILVPWRDDPACD</sequence>
<evidence type="ECO:0000313" key="1">
    <source>
        <dbReference type="EMBL" id="KAK8042380.1"/>
    </source>
</evidence>
<evidence type="ECO:0000313" key="2">
    <source>
        <dbReference type="Proteomes" id="UP001480595"/>
    </source>
</evidence>
<organism evidence="1 2">
    <name type="scientific">Apiospora phragmitis</name>
    <dbReference type="NCBI Taxonomy" id="2905665"/>
    <lineage>
        <taxon>Eukaryota</taxon>
        <taxon>Fungi</taxon>
        <taxon>Dikarya</taxon>
        <taxon>Ascomycota</taxon>
        <taxon>Pezizomycotina</taxon>
        <taxon>Sordariomycetes</taxon>
        <taxon>Xylariomycetidae</taxon>
        <taxon>Amphisphaeriales</taxon>
        <taxon>Apiosporaceae</taxon>
        <taxon>Apiospora</taxon>
    </lineage>
</organism>
<dbReference type="EMBL" id="JAQQWL010000013">
    <property type="protein sequence ID" value="KAK8042380.1"/>
    <property type="molecule type" value="Genomic_DNA"/>
</dbReference>
<keyword evidence="2" id="KW-1185">Reference proteome</keyword>